<reference evidence="2" key="1">
    <citation type="submission" date="2016-10" db="EMBL/GenBank/DDBJ databases">
        <title>Sequence of Gallionella enrichment culture.</title>
        <authorList>
            <person name="Poehlein A."/>
            <person name="Muehling M."/>
            <person name="Daniel R."/>
        </authorList>
    </citation>
    <scope>NUCLEOTIDE SEQUENCE</scope>
</reference>
<feature type="region of interest" description="Disordered" evidence="1">
    <location>
        <begin position="1"/>
        <end position="40"/>
    </location>
</feature>
<accession>A0A1J5R9E5</accession>
<comment type="caution">
    <text evidence="2">The sequence shown here is derived from an EMBL/GenBank/DDBJ whole genome shotgun (WGS) entry which is preliminary data.</text>
</comment>
<gene>
    <name evidence="2" type="ORF">GALL_261140</name>
</gene>
<dbReference type="Pfam" id="PF10134">
    <property type="entry name" value="RPA"/>
    <property type="match status" value="1"/>
</dbReference>
<evidence type="ECO:0000256" key="1">
    <source>
        <dbReference type="SAM" id="MobiDB-lite"/>
    </source>
</evidence>
<dbReference type="EMBL" id="MLJW01000244">
    <property type="protein sequence ID" value="OIQ91978.1"/>
    <property type="molecule type" value="Genomic_DNA"/>
</dbReference>
<dbReference type="AlphaFoldDB" id="A0A1J5R9E5"/>
<organism evidence="2">
    <name type="scientific">mine drainage metagenome</name>
    <dbReference type="NCBI Taxonomy" id="410659"/>
    <lineage>
        <taxon>unclassified sequences</taxon>
        <taxon>metagenomes</taxon>
        <taxon>ecological metagenomes</taxon>
    </lineage>
</organism>
<name>A0A1J5R9E5_9ZZZZ</name>
<feature type="compositionally biased region" description="Basic and acidic residues" evidence="1">
    <location>
        <begin position="1"/>
        <end position="10"/>
    </location>
</feature>
<proteinExistence type="predicted"/>
<protein>
    <submittedName>
        <fullName evidence="2">Replication initiator protein A</fullName>
    </submittedName>
</protein>
<evidence type="ECO:0000313" key="2">
    <source>
        <dbReference type="EMBL" id="OIQ91978.1"/>
    </source>
</evidence>
<sequence length="429" mass="48197">MGDTKKKSNGGEKAAQGELPLDTAAPIDQASPDGLGAFEDDAMSEPAAIDSWDMPADHLALYSLDELRDVHRMLSEHLVAVHRELAQVARPDDLENPEVRAVRDQQAALLAQRGLLDAVIEGQVRALKARQRAKARAAATETASQGQGGLVKVRHPNRDFFLADLFDYALKDDGASMEAPIFTLATKPDLSIWEWSSRDGDRSVKVTPSVLGRATMHDKDILIYCCSQMVEGLNRGREDAKNRTIRFTVYDLLVATNRDTSGRGYKLLHETFERLRGTSITTDIRTGGQRVREGFGIIDRWKIIERSRDDERMIAVEVTLSEWLYNAVQAMEVLTIHPNYFRLRKPLARRLYELARKHCGRQAQWKIGLELLQAKAGSKSTLKEFRRAVRAIEADNSLPEYRLVLNDDDTVTFHTRDAKRLLASVIGRP</sequence>
<dbReference type="InterPro" id="IPR018777">
    <property type="entry name" value="Replication_initiator_prot_A"/>
</dbReference>